<feature type="transmembrane region" description="Helical" evidence="4">
    <location>
        <begin position="125"/>
        <end position="144"/>
    </location>
</feature>
<comment type="caution">
    <text evidence="6">The sequence shown here is derived from an EMBL/GenBank/DDBJ whole genome shotgun (WGS) entry which is preliminary data.</text>
</comment>
<protein>
    <submittedName>
        <fullName evidence="6">Winged helix-turn-helix domain-containing protein</fullName>
    </submittedName>
</protein>
<dbReference type="InterPro" id="IPR036388">
    <property type="entry name" value="WH-like_DNA-bd_sf"/>
</dbReference>
<keyword evidence="2 3" id="KW-0238">DNA-binding</keyword>
<dbReference type="PANTHER" id="PTHR36842">
    <property type="entry name" value="PROTEIN TOLB HOMOLOG"/>
    <property type="match status" value="1"/>
</dbReference>
<evidence type="ECO:0000256" key="2">
    <source>
        <dbReference type="ARBA" id="ARBA00023125"/>
    </source>
</evidence>
<dbReference type="GO" id="GO:0000160">
    <property type="term" value="P:phosphorelay signal transduction system"/>
    <property type="evidence" value="ECO:0007669"/>
    <property type="project" value="InterPro"/>
</dbReference>
<dbReference type="SUPFAM" id="SSF69304">
    <property type="entry name" value="Tricorn protease N-terminal domain"/>
    <property type="match status" value="1"/>
</dbReference>
<feature type="DNA-binding region" description="OmpR/PhoB-type" evidence="3">
    <location>
        <begin position="2"/>
        <end position="100"/>
    </location>
</feature>
<dbReference type="CDD" id="cd00383">
    <property type="entry name" value="trans_reg_C"/>
    <property type="match status" value="1"/>
</dbReference>
<dbReference type="Pfam" id="PF00486">
    <property type="entry name" value="Trans_reg_C"/>
    <property type="match status" value="1"/>
</dbReference>
<evidence type="ECO:0000313" key="6">
    <source>
        <dbReference type="EMBL" id="MBN7826155.1"/>
    </source>
</evidence>
<dbReference type="PANTHER" id="PTHR36842:SF1">
    <property type="entry name" value="PROTEIN TOLB"/>
    <property type="match status" value="1"/>
</dbReference>
<dbReference type="EMBL" id="JAFKCV010000007">
    <property type="protein sequence ID" value="MBN7826155.1"/>
    <property type="molecule type" value="Genomic_DNA"/>
</dbReference>
<dbReference type="InterPro" id="IPR016032">
    <property type="entry name" value="Sig_transdc_resp-reg_C-effctor"/>
</dbReference>
<evidence type="ECO:0000313" key="7">
    <source>
        <dbReference type="Proteomes" id="UP000664654"/>
    </source>
</evidence>
<gene>
    <name evidence="6" type="ORF">J0A66_13040</name>
</gene>
<dbReference type="InterPro" id="IPR001867">
    <property type="entry name" value="OmpR/PhoB-type_DNA-bd"/>
</dbReference>
<comment type="similarity">
    <text evidence="1">Belongs to the TolB family.</text>
</comment>
<reference evidence="6" key="1">
    <citation type="submission" date="2021-03" db="EMBL/GenBank/DDBJ databases">
        <title>novel species isolated from a fishpond in China.</title>
        <authorList>
            <person name="Lu H."/>
            <person name="Cai Z."/>
        </authorList>
    </citation>
    <scope>NUCLEOTIDE SEQUENCE</scope>
    <source>
        <strain evidence="6">JCM 30855</strain>
    </source>
</reference>
<name>A0A939IPR5_9ALTE</name>
<keyword evidence="7" id="KW-1185">Reference proteome</keyword>
<dbReference type="InterPro" id="IPR011042">
    <property type="entry name" value="6-blade_b-propeller_TolB-like"/>
</dbReference>
<keyword evidence="4" id="KW-1133">Transmembrane helix</keyword>
<dbReference type="PROSITE" id="PS51755">
    <property type="entry name" value="OMPR_PHOB"/>
    <property type="match status" value="1"/>
</dbReference>
<keyword evidence="4" id="KW-0812">Transmembrane</keyword>
<sequence>MNKQFRLGEAAVDLTRNQIHLAGRDITLQPKVMAVLAELVRARGQVVSQEQLMQQIWAGTIVSPNTLQRCIAQLRKALGDDSRQQRVIRTHAKQGYSLELPVCFDRQDKERSRSSSRKRRSSRRYLALTALLPLLLALSSIGFYSSQDPAGRYGKLSYLTTTEGKESFASYSPDGRYMVFHRYEGLCENHLWSKDLASQEETRLTGAAEYFQQHSFAPGGDRLAFVGKNLCGKDGVPECWELKTLDFAAALNGPQQPQTRVSCDEGMLYGAQWMNNGSIAMLKRPEDGHWRLITYHLRDETEQTLFAPPDQRLYNLAYSPGLDRLATLGKTTNGRNQLTLLSSKGKVLNTMTLVLPVALSRYELLELSFHPAEEKLLIYGPIHQFEVDLNGQVTRIDTQAAEAIDSLVYAPHADRLLGTYGVIDWDFYPHALPGQAEDPMTMPEPLDSTFVDKEARFQPQGSHIAFVSNRSGVDQVWLVAQQRVWQLSRFESGAIAGLAWSPSGQQLLVNHNDGLSLLDLDGGIRQLDQPFAVKQLYQWTGDGHVLFSSEVDWQQQAVAYHLASGQWRRLDVGDSIWMQADAKGQFYSLDKHGQIRRLASEDGAQSALVLDDIAKRFVLGNDLLLAVDKQNNLVSYDLARQQPLDSQALALPSLYVDDSNGRQALIARISAARQDIVELRR</sequence>
<dbReference type="GO" id="GO:0003677">
    <property type="term" value="F:DNA binding"/>
    <property type="evidence" value="ECO:0007669"/>
    <property type="project" value="UniProtKB-UniRule"/>
</dbReference>
<accession>A0A939IPR5</accession>
<proteinExistence type="inferred from homology"/>
<dbReference type="SUPFAM" id="SSF46894">
    <property type="entry name" value="C-terminal effector domain of the bipartite response regulators"/>
    <property type="match status" value="1"/>
</dbReference>
<feature type="domain" description="OmpR/PhoB-type" evidence="5">
    <location>
        <begin position="2"/>
        <end position="100"/>
    </location>
</feature>
<dbReference type="InterPro" id="IPR011659">
    <property type="entry name" value="WD40"/>
</dbReference>
<dbReference type="SMART" id="SM00862">
    <property type="entry name" value="Trans_reg_C"/>
    <property type="match status" value="1"/>
</dbReference>
<evidence type="ECO:0000256" key="1">
    <source>
        <dbReference type="ARBA" id="ARBA00009820"/>
    </source>
</evidence>
<dbReference type="Gene3D" id="2.120.10.30">
    <property type="entry name" value="TolB, C-terminal domain"/>
    <property type="match status" value="2"/>
</dbReference>
<dbReference type="AlphaFoldDB" id="A0A939IPR5"/>
<dbReference type="RefSeq" id="WP_206574271.1">
    <property type="nucleotide sequence ID" value="NZ_JAFKCV010000007.1"/>
</dbReference>
<evidence type="ECO:0000256" key="3">
    <source>
        <dbReference type="PROSITE-ProRule" id="PRU01091"/>
    </source>
</evidence>
<evidence type="ECO:0000259" key="5">
    <source>
        <dbReference type="PROSITE" id="PS51755"/>
    </source>
</evidence>
<dbReference type="Gene3D" id="1.10.10.10">
    <property type="entry name" value="Winged helix-like DNA-binding domain superfamily/Winged helix DNA-binding domain"/>
    <property type="match status" value="1"/>
</dbReference>
<keyword evidence="4" id="KW-0472">Membrane</keyword>
<dbReference type="Pfam" id="PF07676">
    <property type="entry name" value="PD40"/>
    <property type="match status" value="2"/>
</dbReference>
<evidence type="ECO:0000256" key="4">
    <source>
        <dbReference type="SAM" id="Phobius"/>
    </source>
</evidence>
<dbReference type="Proteomes" id="UP000664654">
    <property type="component" value="Unassembled WGS sequence"/>
</dbReference>
<dbReference type="GO" id="GO:0006355">
    <property type="term" value="P:regulation of DNA-templated transcription"/>
    <property type="evidence" value="ECO:0007669"/>
    <property type="project" value="InterPro"/>
</dbReference>
<organism evidence="6 7">
    <name type="scientific">Bowmanella dokdonensis</name>
    <dbReference type="NCBI Taxonomy" id="751969"/>
    <lineage>
        <taxon>Bacteria</taxon>
        <taxon>Pseudomonadati</taxon>
        <taxon>Pseudomonadota</taxon>
        <taxon>Gammaproteobacteria</taxon>
        <taxon>Alteromonadales</taxon>
        <taxon>Alteromonadaceae</taxon>
        <taxon>Bowmanella</taxon>
    </lineage>
</organism>
<dbReference type="SUPFAM" id="SSF82171">
    <property type="entry name" value="DPP6 N-terminal domain-like"/>
    <property type="match status" value="1"/>
</dbReference>